<protein>
    <recommendedName>
        <fullName evidence="4">Polysaccharide deacetylase</fullName>
    </recommendedName>
</protein>
<dbReference type="SUPFAM" id="SSF88713">
    <property type="entry name" value="Glycoside hydrolase/deacetylase"/>
    <property type="match status" value="1"/>
</dbReference>
<dbReference type="Pfam" id="PF04748">
    <property type="entry name" value="Polysacc_deac_2"/>
    <property type="match status" value="1"/>
</dbReference>
<dbReference type="InterPro" id="IPR006837">
    <property type="entry name" value="Divergent_DAC"/>
</dbReference>
<keyword evidence="1" id="KW-1133">Transmembrane helix</keyword>
<keyword evidence="1" id="KW-0472">Membrane</keyword>
<evidence type="ECO:0008006" key="4">
    <source>
        <dbReference type="Google" id="ProtNLM"/>
    </source>
</evidence>
<name>A0A0F5FRB2_9HYPH</name>
<dbReference type="Gene3D" id="3.20.20.370">
    <property type="entry name" value="Glycoside hydrolase/deacetylase"/>
    <property type="match status" value="1"/>
</dbReference>
<evidence type="ECO:0000256" key="1">
    <source>
        <dbReference type="SAM" id="Phobius"/>
    </source>
</evidence>
<evidence type="ECO:0000313" key="3">
    <source>
        <dbReference type="Proteomes" id="UP000033632"/>
    </source>
</evidence>
<organism evidence="2 3">
    <name type="scientific">Devosia geojensis</name>
    <dbReference type="NCBI Taxonomy" id="443610"/>
    <lineage>
        <taxon>Bacteria</taxon>
        <taxon>Pseudomonadati</taxon>
        <taxon>Pseudomonadota</taxon>
        <taxon>Alphaproteobacteria</taxon>
        <taxon>Hyphomicrobiales</taxon>
        <taxon>Devosiaceae</taxon>
        <taxon>Devosia</taxon>
    </lineage>
</organism>
<proteinExistence type="predicted"/>
<dbReference type="PANTHER" id="PTHR30105">
    <property type="entry name" value="UNCHARACTERIZED YIBQ-RELATED"/>
    <property type="match status" value="1"/>
</dbReference>
<comment type="caution">
    <text evidence="2">The sequence shown here is derived from an EMBL/GenBank/DDBJ whole genome shotgun (WGS) entry which is preliminary data.</text>
</comment>
<sequence length="376" mass="38611">MAEDLSAPLRSRRRRAADAGRLGNGLPLARIGAALILLIVGVVAGWLVFSDDPDGGRPVAEAPIGSPHDGNAIAGQVAATPGQVTITADPQQYPVGETPASPATLAQAEAPAGTAVIDPDLIEEGPQGPIPRASGTGKTPFATYKRPLAAPLTPGRPAVAILVVGLGINEAGSLEAIERLPDAVSLAFAPYGRSLGTVVASARGAGHEIFLEVPLEPFDYPDNDPGPQTLVTGAEPRANLEKLFWLLSRFSGYAGVVNNMGARFTASGVDFAPVMEELGLRGLGYLDDGSSNRSLARELAAANKVPFSRADMTLDTNPESGAILAALADLEAKARQTGSAIGVVSALPVSIRTVAEWAATLEAKNVTLVPASALME</sequence>
<dbReference type="OrthoDB" id="9784811at2"/>
<dbReference type="PATRIC" id="fig|443610.3.peg.1283"/>
<dbReference type="STRING" id="443610.VE25_15065"/>
<feature type="transmembrane region" description="Helical" evidence="1">
    <location>
        <begin position="28"/>
        <end position="49"/>
    </location>
</feature>
<dbReference type="RefSeq" id="WP_046109449.1">
    <property type="nucleotide sequence ID" value="NZ_JZEX01000124.1"/>
</dbReference>
<dbReference type="GO" id="GO:0005975">
    <property type="term" value="P:carbohydrate metabolic process"/>
    <property type="evidence" value="ECO:0007669"/>
    <property type="project" value="InterPro"/>
</dbReference>
<reference evidence="2 3" key="1">
    <citation type="submission" date="2015-03" db="EMBL/GenBank/DDBJ databases">
        <authorList>
            <person name="Hassan Y.I."/>
            <person name="Lepp D."/>
            <person name="Li X.-Z."/>
            <person name="Zhou T."/>
        </authorList>
    </citation>
    <scope>NUCLEOTIDE SEQUENCE [LARGE SCALE GENOMIC DNA]</scope>
    <source>
        <strain evidence="2 3">BD-c194</strain>
    </source>
</reference>
<gene>
    <name evidence="2" type="ORF">VE25_15065</name>
</gene>
<dbReference type="CDD" id="cd10936">
    <property type="entry name" value="CE4_DAC2"/>
    <property type="match status" value="1"/>
</dbReference>
<dbReference type="InterPro" id="IPR011330">
    <property type="entry name" value="Glyco_hydro/deAcase_b/a-brl"/>
</dbReference>
<dbReference type="EMBL" id="JZEX01000124">
    <property type="protein sequence ID" value="KKB11090.1"/>
    <property type="molecule type" value="Genomic_DNA"/>
</dbReference>
<dbReference type="PANTHER" id="PTHR30105:SF2">
    <property type="entry name" value="DIVERGENT POLYSACCHARIDE DEACETYLASE SUPERFAMILY"/>
    <property type="match status" value="1"/>
</dbReference>
<keyword evidence="3" id="KW-1185">Reference proteome</keyword>
<dbReference type="AlphaFoldDB" id="A0A0F5FRB2"/>
<keyword evidence="1" id="KW-0812">Transmembrane</keyword>
<dbReference type="Proteomes" id="UP000033632">
    <property type="component" value="Unassembled WGS sequence"/>
</dbReference>
<evidence type="ECO:0000313" key="2">
    <source>
        <dbReference type="EMBL" id="KKB11090.1"/>
    </source>
</evidence>
<accession>A0A0F5FRB2</accession>